<accession>A0A8S1JUT4</accession>
<keyword evidence="6" id="KW-1185">Reference proteome</keyword>
<feature type="domain" description="GST N-terminal" evidence="3">
    <location>
        <begin position="233"/>
        <end position="314"/>
    </location>
</feature>
<evidence type="ECO:0008006" key="7">
    <source>
        <dbReference type="Google" id="ProtNLM"/>
    </source>
</evidence>
<evidence type="ECO:0000313" key="6">
    <source>
        <dbReference type="Proteomes" id="UP000688137"/>
    </source>
</evidence>
<name>A0A8S1JUT4_PARPR</name>
<evidence type="ECO:0000313" key="5">
    <source>
        <dbReference type="EMBL" id="CAD8044200.1"/>
    </source>
</evidence>
<dbReference type="AlphaFoldDB" id="A0A8S1JUT4"/>
<evidence type="ECO:0000256" key="1">
    <source>
        <dbReference type="ARBA" id="ARBA00004496"/>
    </source>
</evidence>
<feature type="domain" description="GST C-terminal" evidence="4">
    <location>
        <begin position="87"/>
        <end position="223"/>
    </location>
</feature>
<evidence type="ECO:0000256" key="2">
    <source>
        <dbReference type="ARBA" id="ARBA00022490"/>
    </source>
</evidence>
<feature type="domain" description="GST C-terminal" evidence="4">
    <location>
        <begin position="553"/>
        <end position="698"/>
    </location>
</feature>
<organism evidence="5 6">
    <name type="scientific">Paramecium primaurelia</name>
    <dbReference type="NCBI Taxonomy" id="5886"/>
    <lineage>
        <taxon>Eukaryota</taxon>
        <taxon>Sar</taxon>
        <taxon>Alveolata</taxon>
        <taxon>Ciliophora</taxon>
        <taxon>Intramacronucleata</taxon>
        <taxon>Oligohymenophorea</taxon>
        <taxon>Peniculida</taxon>
        <taxon>Parameciidae</taxon>
        <taxon>Paramecium</taxon>
    </lineage>
</organism>
<evidence type="ECO:0000259" key="4">
    <source>
        <dbReference type="PROSITE" id="PS50405"/>
    </source>
</evidence>
<dbReference type="InterPro" id="IPR051369">
    <property type="entry name" value="GST_Theta"/>
</dbReference>
<comment type="caution">
    <text evidence="5">The sequence shown here is derived from an EMBL/GenBank/DDBJ whole genome shotgun (WGS) entry which is preliminary data.</text>
</comment>
<dbReference type="OMA" id="KVADHWF"/>
<gene>
    <name evidence="5" type="ORF">PPRIM_AZ9-3.1.T0060282</name>
</gene>
<proteinExistence type="predicted"/>
<evidence type="ECO:0000259" key="3">
    <source>
        <dbReference type="PROSITE" id="PS50404"/>
    </source>
</evidence>
<comment type="subcellular location">
    <subcellularLocation>
        <location evidence="1">Cytoplasm</location>
    </subcellularLocation>
</comment>
<protein>
    <recommendedName>
        <fullName evidence="7">Glutathione S-transferase</fullName>
    </recommendedName>
</protein>
<dbReference type="InterPro" id="IPR010987">
    <property type="entry name" value="Glutathione-S-Trfase_C-like"/>
</dbReference>
<reference evidence="5" key="1">
    <citation type="submission" date="2021-01" db="EMBL/GenBank/DDBJ databases">
        <authorList>
            <consortium name="Genoscope - CEA"/>
            <person name="William W."/>
        </authorList>
    </citation>
    <scope>NUCLEOTIDE SEQUENCE</scope>
</reference>
<dbReference type="GO" id="GO:0004364">
    <property type="term" value="F:glutathione transferase activity"/>
    <property type="evidence" value="ECO:0007669"/>
    <property type="project" value="TreeGrafter"/>
</dbReference>
<keyword evidence="2" id="KW-0963">Cytoplasm</keyword>
<dbReference type="SFLD" id="SFLDG00358">
    <property type="entry name" value="Main_(cytGST)"/>
    <property type="match status" value="2"/>
</dbReference>
<dbReference type="Proteomes" id="UP000688137">
    <property type="component" value="Unassembled WGS sequence"/>
</dbReference>
<dbReference type="PANTHER" id="PTHR43917:SF8">
    <property type="entry name" value="GH16740P-RELATED"/>
    <property type="match status" value="1"/>
</dbReference>
<dbReference type="SFLD" id="SFLDS00019">
    <property type="entry name" value="Glutathione_Transferase_(cytos"/>
    <property type="match status" value="3"/>
</dbReference>
<dbReference type="EMBL" id="CAJJDM010000003">
    <property type="protein sequence ID" value="CAD8044200.1"/>
    <property type="molecule type" value="Genomic_DNA"/>
</dbReference>
<dbReference type="FunFam" id="1.20.1050.10:FF:000067">
    <property type="entry name" value="Uncharacterized protein"/>
    <property type="match status" value="2"/>
</dbReference>
<dbReference type="Pfam" id="PF02798">
    <property type="entry name" value="GST_N"/>
    <property type="match status" value="3"/>
</dbReference>
<dbReference type="GO" id="GO:0006749">
    <property type="term" value="P:glutathione metabolic process"/>
    <property type="evidence" value="ECO:0007669"/>
    <property type="project" value="TreeGrafter"/>
</dbReference>
<dbReference type="PROSITE" id="PS50405">
    <property type="entry name" value="GST_CTER"/>
    <property type="match status" value="2"/>
</dbReference>
<dbReference type="InterPro" id="IPR040079">
    <property type="entry name" value="Glutathione_S-Trfase"/>
</dbReference>
<dbReference type="PANTHER" id="PTHR43917">
    <property type="match status" value="1"/>
</dbReference>
<feature type="domain" description="GST N-terminal" evidence="3">
    <location>
        <begin position="468"/>
        <end position="549"/>
    </location>
</feature>
<dbReference type="FunFam" id="3.40.30.10:FF:000202">
    <property type="entry name" value="glutathione S-transferase 1"/>
    <property type="match status" value="1"/>
</dbReference>
<feature type="domain" description="GST N-terminal" evidence="3">
    <location>
        <begin position="1"/>
        <end position="82"/>
    </location>
</feature>
<sequence>MSLILYFSPLSPPSRAVRSFLLLSKAVFQGKVVDLMKGEHKSAEFSNINPNESLPALVDGGLKMFESHAILKYIAVKKQLYQYYPKNSRNRAQVDCYLDWSQTGLEAIGKYVNQCFLFPKFMNKPVPDNKQELHKDVIDTLKFFESTFLTGRYIFNQSAITLADIKATSDLSQLLVSDLDFNQFPKIKEYLQEMFSIQPIKEAYAEYLQMINSSNPNECVQYIINGIDKSQSWKITLYMHPFSSPSRAARTVLLFSGLDYNEKTVNLLQGEHKQPEYSAINPNQSIPAIVDENIKLFESGAVMKYVARKFNLYNLYPTQLQSKAKVDEYLDFHLTEMSSIPQYTFSCFLGPQMMKLPIPADKDQQLQNVIGTLEFFSKVFLNNGKWQFINDSPQPTLADIKVGCDLGQLFITDFPFEKIQGLENYVKRLFDIPEMRRSHCEMFSFLQNQKIGRFAQSICQTQPLRSQERITLYFNFFSPPSKAAKSLLMLANIPFTEKVIDVQSGENKKKPYTDINPNESIPALSFGNFNLFESHAIMKFICIQFNLTEFYPNYPLRAKIDSYLDFHHSGSRKITLFILDFFFGPKFLKREMPKNQEERQKEVSELLQFIVNVFFAGGNYKYVMGSRTPTIADLSLICEIANLFFPISNFKSISERHVQHEISERNLQQIFHGYKIYVKINESIHRINSQRNRRRRKFMLLNISQSKIGNHTINKFTNFIYYLQCIYFLFLYIIS</sequence>
<dbReference type="PROSITE" id="PS50404">
    <property type="entry name" value="GST_NTER"/>
    <property type="match status" value="3"/>
</dbReference>
<dbReference type="GO" id="GO:0005737">
    <property type="term" value="C:cytoplasm"/>
    <property type="evidence" value="ECO:0007669"/>
    <property type="project" value="UniProtKB-SubCell"/>
</dbReference>
<dbReference type="InterPro" id="IPR004045">
    <property type="entry name" value="Glutathione_S-Trfase_N"/>
</dbReference>